<proteinExistence type="predicted"/>
<dbReference type="AlphaFoldDB" id="A0A0A9C4F4"/>
<dbReference type="EMBL" id="GBRH01231478">
    <property type="protein sequence ID" value="JAD66417.1"/>
    <property type="molecule type" value="Transcribed_RNA"/>
</dbReference>
<accession>A0A0A9C4F4</accession>
<reference evidence="1" key="2">
    <citation type="journal article" date="2015" name="Data Brief">
        <title>Shoot transcriptome of the giant reed, Arundo donax.</title>
        <authorList>
            <person name="Barrero R.A."/>
            <person name="Guerrero F.D."/>
            <person name="Moolhuijzen P."/>
            <person name="Goolsby J.A."/>
            <person name="Tidwell J."/>
            <person name="Bellgard S.E."/>
            <person name="Bellgard M.I."/>
        </authorList>
    </citation>
    <scope>NUCLEOTIDE SEQUENCE</scope>
    <source>
        <tissue evidence="1">Shoot tissue taken approximately 20 cm above the soil surface</tissue>
    </source>
</reference>
<reference evidence="1" key="1">
    <citation type="submission" date="2014-09" db="EMBL/GenBank/DDBJ databases">
        <authorList>
            <person name="Magalhaes I.L.F."/>
            <person name="Oliveira U."/>
            <person name="Santos F.R."/>
            <person name="Vidigal T.H.D.A."/>
            <person name="Brescovit A.D."/>
            <person name="Santos A.J."/>
        </authorList>
    </citation>
    <scope>NUCLEOTIDE SEQUENCE</scope>
    <source>
        <tissue evidence="1">Shoot tissue taken approximately 20 cm above the soil surface</tissue>
    </source>
</reference>
<protein>
    <submittedName>
        <fullName evidence="1">Uncharacterized protein</fullName>
    </submittedName>
</protein>
<evidence type="ECO:0000313" key="1">
    <source>
        <dbReference type="EMBL" id="JAD66417.1"/>
    </source>
</evidence>
<organism evidence="1">
    <name type="scientific">Arundo donax</name>
    <name type="common">Giant reed</name>
    <name type="synonym">Donax arundinaceus</name>
    <dbReference type="NCBI Taxonomy" id="35708"/>
    <lineage>
        <taxon>Eukaryota</taxon>
        <taxon>Viridiplantae</taxon>
        <taxon>Streptophyta</taxon>
        <taxon>Embryophyta</taxon>
        <taxon>Tracheophyta</taxon>
        <taxon>Spermatophyta</taxon>
        <taxon>Magnoliopsida</taxon>
        <taxon>Liliopsida</taxon>
        <taxon>Poales</taxon>
        <taxon>Poaceae</taxon>
        <taxon>PACMAD clade</taxon>
        <taxon>Arundinoideae</taxon>
        <taxon>Arundineae</taxon>
        <taxon>Arundo</taxon>
    </lineage>
</organism>
<name>A0A0A9C4F4_ARUDO</name>
<sequence length="65" mass="6933">MTEGLHGGRLTAGGGEALQMASMRIQPRRGLRLYLIPLSLLPLASPGSFVEPAGRWIQRPKHGGA</sequence>